<evidence type="ECO:0000313" key="1">
    <source>
        <dbReference type="EMBL" id="KEQ57677.1"/>
    </source>
</evidence>
<name>A0A074VJA0_AURM1</name>
<accession>A0A074VJA0</accession>
<reference evidence="1 2" key="1">
    <citation type="journal article" date="2014" name="BMC Genomics">
        <title>Genome sequencing of four Aureobasidium pullulans varieties: biotechnological potential, stress tolerance, and description of new species.</title>
        <authorList>
            <person name="Gostin Ar C."/>
            <person name="Ohm R.A."/>
            <person name="Kogej T."/>
            <person name="Sonjak S."/>
            <person name="Turk M."/>
            <person name="Zajc J."/>
            <person name="Zalar P."/>
            <person name="Grube M."/>
            <person name="Sun H."/>
            <person name="Han J."/>
            <person name="Sharma A."/>
            <person name="Chiniquy J."/>
            <person name="Ngan C.Y."/>
            <person name="Lipzen A."/>
            <person name="Barry K."/>
            <person name="Grigoriev I.V."/>
            <person name="Gunde-Cimerman N."/>
        </authorList>
    </citation>
    <scope>NUCLEOTIDE SEQUENCE [LARGE SCALE GENOMIC DNA]</scope>
    <source>
        <strain evidence="1 2">CBS 110374</strain>
    </source>
</reference>
<dbReference type="EMBL" id="KL584876">
    <property type="protein sequence ID" value="KEQ57677.1"/>
    <property type="molecule type" value="Genomic_DNA"/>
</dbReference>
<keyword evidence="2" id="KW-1185">Reference proteome</keyword>
<gene>
    <name evidence="1" type="ORF">M437DRAFT_89250</name>
</gene>
<dbReference type="RefSeq" id="XP_040874701.1">
    <property type="nucleotide sequence ID" value="XM_041029002.1"/>
</dbReference>
<organism evidence="1 2">
    <name type="scientific">Aureobasidium melanogenum (strain CBS 110374)</name>
    <name type="common">Aureobasidium pullulans var. melanogenum</name>
    <dbReference type="NCBI Taxonomy" id="1043003"/>
    <lineage>
        <taxon>Eukaryota</taxon>
        <taxon>Fungi</taxon>
        <taxon>Dikarya</taxon>
        <taxon>Ascomycota</taxon>
        <taxon>Pezizomycotina</taxon>
        <taxon>Dothideomycetes</taxon>
        <taxon>Dothideomycetidae</taxon>
        <taxon>Dothideales</taxon>
        <taxon>Saccotheciaceae</taxon>
        <taxon>Aureobasidium</taxon>
    </lineage>
</organism>
<dbReference type="AlphaFoldDB" id="A0A074VJA0"/>
<dbReference type="Proteomes" id="UP000030672">
    <property type="component" value="Unassembled WGS sequence"/>
</dbReference>
<proteinExistence type="predicted"/>
<dbReference type="HOGENOM" id="CLU_2319940_0_0_1"/>
<protein>
    <submittedName>
        <fullName evidence="1">Uncharacterized protein</fullName>
    </submittedName>
</protein>
<dbReference type="GeneID" id="63922375"/>
<sequence length="99" mass="10690">MACNVVPASTQNTSTEIDAGFEQNLIAASAAIDGNNDDTALLRKAWILKFISHNPEVASGIGRRSDTAGLNGTHPEAMLEFYQRFKPTRTAYDESSTSI</sequence>
<evidence type="ECO:0000313" key="2">
    <source>
        <dbReference type="Proteomes" id="UP000030672"/>
    </source>
</evidence>